<comment type="caution">
    <text evidence="2">The sequence shown here is derived from an EMBL/GenBank/DDBJ whole genome shotgun (WGS) entry which is preliminary data.</text>
</comment>
<accession>A0A934R1A4</accession>
<proteinExistence type="predicted"/>
<dbReference type="EMBL" id="JAENIK010000005">
    <property type="protein sequence ID" value="MBK1815081.1"/>
    <property type="molecule type" value="Genomic_DNA"/>
</dbReference>
<feature type="region of interest" description="Disordered" evidence="1">
    <location>
        <begin position="388"/>
        <end position="412"/>
    </location>
</feature>
<evidence type="ECO:0000313" key="3">
    <source>
        <dbReference type="Proteomes" id="UP000600139"/>
    </source>
</evidence>
<dbReference type="Proteomes" id="UP000600139">
    <property type="component" value="Unassembled WGS sequence"/>
</dbReference>
<keyword evidence="3" id="KW-1185">Reference proteome</keyword>
<sequence length="412" mass="45230">MLIAAGEFAVIAVCLWLMRVEHVGPVGAWDPAALIRPKREAARLDVLKEGPKAGADDGEGEMNEADADAMWRRMESMSFDDYKAAIAGEKDAASRERLLGFLVANQGTARPEEVYGYLQAHQPPDEARVPLLHLGIDNVTNNEKVFQSVLRDVAPSKNRTSLLYEALRFYPPAKLVDFFKDLETAGFKEDGEQIAYLISNGNLGRSDITEEMLVDMMGRVGSRKIGESVADEMIRRKADLLLGNPESGKIPDIAALTAGVPEGYRNYFAKTYYDRVMPVAVGHKHGYADLVAKGVPQESLAPYVKDLVATRVREAGPLEAIAGSGDMRGEARTVYVKAVMADWVGYDSVGAGRAMDEVPEGGDRDLMLGELVRHHRERGDQAAAAEWAARISSRPMREKLEERPAGEGEREE</sequence>
<dbReference type="AlphaFoldDB" id="A0A934R1A4"/>
<organism evidence="2 3">
    <name type="scientific">Luteolibacter yonseiensis</name>
    <dbReference type="NCBI Taxonomy" id="1144680"/>
    <lineage>
        <taxon>Bacteria</taxon>
        <taxon>Pseudomonadati</taxon>
        <taxon>Verrucomicrobiota</taxon>
        <taxon>Verrucomicrobiia</taxon>
        <taxon>Verrucomicrobiales</taxon>
        <taxon>Verrucomicrobiaceae</taxon>
        <taxon>Luteolibacter</taxon>
    </lineage>
</organism>
<evidence type="ECO:0000313" key="2">
    <source>
        <dbReference type="EMBL" id="MBK1815081.1"/>
    </source>
</evidence>
<feature type="compositionally biased region" description="Basic and acidic residues" evidence="1">
    <location>
        <begin position="395"/>
        <end position="412"/>
    </location>
</feature>
<protein>
    <submittedName>
        <fullName evidence="2">Uncharacterized protein</fullName>
    </submittedName>
</protein>
<gene>
    <name evidence="2" type="ORF">JIN84_05630</name>
</gene>
<name>A0A934R1A4_9BACT</name>
<reference evidence="2" key="1">
    <citation type="submission" date="2021-01" db="EMBL/GenBank/DDBJ databases">
        <title>Modified the classification status of verrucomicrobia.</title>
        <authorList>
            <person name="Feng X."/>
        </authorList>
    </citation>
    <scope>NUCLEOTIDE SEQUENCE</scope>
    <source>
        <strain evidence="2">JCM 18052</strain>
    </source>
</reference>
<dbReference type="RefSeq" id="WP_200350051.1">
    <property type="nucleotide sequence ID" value="NZ_BAABHZ010000005.1"/>
</dbReference>
<evidence type="ECO:0000256" key="1">
    <source>
        <dbReference type="SAM" id="MobiDB-lite"/>
    </source>
</evidence>